<accession>A0AAW1K3P4</accession>
<dbReference type="Proteomes" id="UP001458880">
    <property type="component" value="Unassembled WGS sequence"/>
</dbReference>
<protein>
    <submittedName>
        <fullName evidence="1">Uncharacterized protein</fullName>
    </submittedName>
</protein>
<sequence>MCTCFANPHKTVMNKIYHTKASSITDYHRQNGNAIIASNNNNKNWKKMPNYKRNVKSGNSLQYYYNNINENNSSSKNNSTYLTKQTNASAEKVKKNQQIFFAKAPFSSTKRPLSIRLSTPKHHVVNFFNRTFGTDSQKRPLLLNTHYAENVNIMNKFRPNFQIIPGKNGLKISSIYTISEDVEKFSLKNSLYRNKNLYISSNSRPLFVRK</sequence>
<keyword evidence="2" id="KW-1185">Reference proteome</keyword>
<gene>
    <name evidence="1" type="ORF">QE152_g24786</name>
</gene>
<dbReference type="AlphaFoldDB" id="A0AAW1K3P4"/>
<evidence type="ECO:0000313" key="2">
    <source>
        <dbReference type="Proteomes" id="UP001458880"/>
    </source>
</evidence>
<name>A0AAW1K3P4_POPJA</name>
<organism evidence="1 2">
    <name type="scientific">Popillia japonica</name>
    <name type="common">Japanese beetle</name>
    <dbReference type="NCBI Taxonomy" id="7064"/>
    <lineage>
        <taxon>Eukaryota</taxon>
        <taxon>Metazoa</taxon>
        <taxon>Ecdysozoa</taxon>
        <taxon>Arthropoda</taxon>
        <taxon>Hexapoda</taxon>
        <taxon>Insecta</taxon>
        <taxon>Pterygota</taxon>
        <taxon>Neoptera</taxon>
        <taxon>Endopterygota</taxon>
        <taxon>Coleoptera</taxon>
        <taxon>Polyphaga</taxon>
        <taxon>Scarabaeiformia</taxon>
        <taxon>Scarabaeidae</taxon>
        <taxon>Rutelinae</taxon>
        <taxon>Popillia</taxon>
    </lineage>
</organism>
<reference evidence="1 2" key="1">
    <citation type="journal article" date="2024" name="BMC Genomics">
        <title>De novo assembly and annotation of Popillia japonica's genome with initial clues to its potential as an invasive pest.</title>
        <authorList>
            <person name="Cucini C."/>
            <person name="Boschi S."/>
            <person name="Funari R."/>
            <person name="Cardaioli E."/>
            <person name="Iannotti N."/>
            <person name="Marturano G."/>
            <person name="Paoli F."/>
            <person name="Bruttini M."/>
            <person name="Carapelli A."/>
            <person name="Frati F."/>
            <person name="Nardi F."/>
        </authorList>
    </citation>
    <scope>NUCLEOTIDE SEQUENCE [LARGE SCALE GENOMIC DNA]</scope>
    <source>
        <strain evidence="1">DMR45628</strain>
    </source>
</reference>
<dbReference type="EMBL" id="JASPKY010000260">
    <property type="protein sequence ID" value="KAK9712640.1"/>
    <property type="molecule type" value="Genomic_DNA"/>
</dbReference>
<evidence type="ECO:0000313" key="1">
    <source>
        <dbReference type="EMBL" id="KAK9712640.1"/>
    </source>
</evidence>
<proteinExistence type="predicted"/>
<comment type="caution">
    <text evidence="1">The sequence shown here is derived from an EMBL/GenBank/DDBJ whole genome shotgun (WGS) entry which is preliminary data.</text>
</comment>